<protein>
    <submittedName>
        <fullName evidence="1">Uncharacterized protein</fullName>
    </submittedName>
</protein>
<reference evidence="1 2" key="1">
    <citation type="submission" date="2022-03" db="EMBL/GenBank/DDBJ databases">
        <authorList>
            <person name="Brunel B."/>
        </authorList>
    </citation>
    <scope>NUCLEOTIDE SEQUENCE [LARGE SCALE GENOMIC DNA]</scope>
    <source>
        <strain evidence="1">STM5069sample</strain>
    </source>
</reference>
<comment type="caution">
    <text evidence="1">The sequence shown here is derived from an EMBL/GenBank/DDBJ whole genome shotgun (WGS) entry which is preliminary data.</text>
</comment>
<evidence type="ECO:0000313" key="2">
    <source>
        <dbReference type="Proteomes" id="UP001153050"/>
    </source>
</evidence>
<keyword evidence="2" id="KW-1185">Reference proteome</keyword>
<dbReference type="EMBL" id="CAKXZT010000179">
    <property type="protein sequence ID" value="CAH2409291.1"/>
    <property type="molecule type" value="Genomic_DNA"/>
</dbReference>
<name>A0ABN8KGA7_9HYPH</name>
<accession>A0ABN8KGA7</accession>
<dbReference type="Proteomes" id="UP001153050">
    <property type="component" value="Unassembled WGS sequence"/>
</dbReference>
<organism evidence="1 2">
    <name type="scientific">Mesorhizobium escarrei</name>
    <dbReference type="NCBI Taxonomy" id="666018"/>
    <lineage>
        <taxon>Bacteria</taxon>
        <taxon>Pseudomonadati</taxon>
        <taxon>Pseudomonadota</taxon>
        <taxon>Alphaproteobacteria</taxon>
        <taxon>Hyphomicrobiales</taxon>
        <taxon>Phyllobacteriaceae</taxon>
        <taxon>Mesorhizobium</taxon>
    </lineage>
</organism>
<proteinExistence type="predicted"/>
<sequence>MTIVAYTGLAFVSHHLLRPEPSVAALADGDAALNGLGLACLPDHALRPDTVIVVLVRQNHLGTVRGAADPIPKQAFECVQRGGFFPKARRV</sequence>
<evidence type="ECO:0000313" key="1">
    <source>
        <dbReference type="EMBL" id="CAH2409291.1"/>
    </source>
</evidence>
<gene>
    <name evidence="1" type="ORF">MES5069_80014</name>
</gene>